<evidence type="ECO:0000313" key="2">
    <source>
        <dbReference type="Proteomes" id="UP001180737"/>
    </source>
</evidence>
<proteinExistence type="predicted"/>
<dbReference type="Proteomes" id="UP001180737">
    <property type="component" value="Unassembled WGS sequence"/>
</dbReference>
<keyword evidence="2" id="KW-1185">Reference proteome</keyword>
<dbReference type="RefSeq" id="WP_033528462.1">
    <property type="nucleotide sequence ID" value="NZ_JAVRFJ010000006.1"/>
</dbReference>
<gene>
    <name evidence="1" type="ORF">RM704_09560</name>
</gene>
<evidence type="ECO:0000313" key="1">
    <source>
        <dbReference type="EMBL" id="MDT0567713.1"/>
    </source>
</evidence>
<sequence>MPSTAYNLERFKRHPLTKKNLRELGIDLPSLLNHPNLVYTDNNGVQHHPVGVSINKERTENFRPPGTKSCAFDLGWLAYMNLGEPLIEERGDITPPRPDTFSSRAYVNRSEKHEITFTDSVEFTVSNGVTWSLHGDAKLTFGGTIGAQLQLQLQNQLKMDLQAQFGTQLRNDMANKNANTVTNKNSKDSVGVDNANATETATTNSTGNSASNSVTDSVAFTTQGSATGNASLNAQLALGLAATVGGSLTTSWVSKSQISGKVPADSRVETIATQRRAHRHYDYEIPVTFAGYLAVEYAVPVPVLSPPQAGTPSLAQVVPRDIADINLAGGGYRMKGRMEVVSSLDVHHTIFEAERLTFSPRALHKGP</sequence>
<comment type="caution">
    <text evidence="1">The sequence shown here is derived from an EMBL/GenBank/DDBJ whole genome shotgun (WGS) entry which is preliminary data.</text>
</comment>
<reference evidence="1" key="1">
    <citation type="submission" date="2024-05" db="EMBL/GenBank/DDBJ databases">
        <title>30 novel species of actinomycetes from the DSMZ collection.</title>
        <authorList>
            <person name="Nouioui I."/>
        </authorList>
    </citation>
    <scope>NUCLEOTIDE SEQUENCE</scope>
    <source>
        <strain evidence="1">DSM 3412</strain>
    </source>
</reference>
<organism evidence="1 2">
    <name type="scientific">Streptomyces gottesmaniae</name>
    <dbReference type="NCBI Taxonomy" id="3075518"/>
    <lineage>
        <taxon>Bacteria</taxon>
        <taxon>Bacillati</taxon>
        <taxon>Actinomycetota</taxon>
        <taxon>Actinomycetes</taxon>
        <taxon>Kitasatosporales</taxon>
        <taxon>Streptomycetaceae</taxon>
        <taxon>Streptomyces</taxon>
    </lineage>
</organism>
<protein>
    <submittedName>
        <fullName evidence="1">Uncharacterized protein</fullName>
    </submittedName>
</protein>
<accession>A0ABU2YTR6</accession>
<name>A0ABU2YTR6_9ACTN</name>
<dbReference type="EMBL" id="JAVRFJ010000006">
    <property type="protein sequence ID" value="MDT0567713.1"/>
    <property type="molecule type" value="Genomic_DNA"/>
</dbReference>